<protein>
    <submittedName>
        <fullName evidence="5">Uncharacterized protein</fullName>
    </submittedName>
</protein>
<evidence type="ECO:0000313" key="5">
    <source>
        <dbReference type="EMBL" id="GAA1231196.1"/>
    </source>
</evidence>
<accession>A0ABN1W2E0</accession>
<keyword evidence="6" id="KW-1185">Reference proteome</keyword>
<dbReference type="RefSeq" id="WP_253863928.1">
    <property type="nucleotide sequence ID" value="NZ_BAAALN010000005.1"/>
</dbReference>
<name>A0ABN1W2E0_9PSEU</name>
<dbReference type="Pfam" id="PF00491">
    <property type="entry name" value="Arginase"/>
    <property type="match status" value="1"/>
</dbReference>
<dbReference type="InterPro" id="IPR006035">
    <property type="entry name" value="Ureohydrolase"/>
</dbReference>
<proteinExistence type="inferred from homology"/>
<dbReference type="PANTHER" id="PTHR11358">
    <property type="entry name" value="ARGINASE/AGMATINASE"/>
    <property type="match status" value="1"/>
</dbReference>
<comment type="caution">
    <text evidence="5">The sequence shown here is derived from an EMBL/GenBank/DDBJ whole genome shotgun (WGS) entry which is preliminary data.</text>
</comment>
<dbReference type="SUPFAM" id="SSF52768">
    <property type="entry name" value="Arginase/deacetylase"/>
    <property type="match status" value="1"/>
</dbReference>
<evidence type="ECO:0000256" key="3">
    <source>
        <dbReference type="PROSITE-ProRule" id="PRU00742"/>
    </source>
</evidence>
<evidence type="ECO:0000256" key="2">
    <source>
        <dbReference type="ARBA" id="ARBA00022801"/>
    </source>
</evidence>
<sequence>MTPGPVEPVSGTEVPRFAEAATFAHLPAIDAVTDYDLAVLGVPFDGGTPYRPGARFGPMAVRQASRHLRPAYHVELDVAPFRAAQVVDAGDVAANPFSIDAALGEIGTHTPRRFTMMRTFCFGKLAVLVEDLYFVDPDPYPGQEGAERGVRVELRLLDPQPQTGSVYSSARIVLDTAVWRVDILESVAAGPGSRDRVHYHPDMAGNEPGDRVFDPELSADPETWLAARLAAPADFLGDKLGDLTEYESDLAALRTEADTIVTAVSGLLRRVRAGELAQEPA</sequence>
<feature type="region of interest" description="Disordered" evidence="4">
    <location>
        <begin position="192"/>
        <end position="211"/>
    </location>
</feature>
<dbReference type="Gene3D" id="3.40.800.10">
    <property type="entry name" value="Ureohydrolase domain"/>
    <property type="match status" value="1"/>
</dbReference>
<keyword evidence="2" id="KW-0378">Hydrolase</keyword>
<dbReference type="InterPro" id="IPR023696">
    <property type="entry name" value="Ureohydrolase_dom_sf"/>
</dbReference>
<comment type="similarity">
    <text evidence="3">Belongs to the arginase family.</text>
</comment>
<dbReference type="PANTHER" id="PTHR11358:SF26">
    <property type="entry name" value="GUANIDINO ACID HYDROLASE, MITOCHONDRIAL"/>
    <property type="match status" value="1"/>
</dbReference>
<evidence type="ECO:0000313" key="6">
    <source>
        <dbReference type="Proteomes" id="UP001500653"/>
    </source>
</evidence>
<dbReference type="PROSITE" id="PS51409">
    <property type="entry name" value="ARGINASE_2"/>
    <property type="match status" value="1"/>
</dbReference>
<dbReference type="Proteomes" id="UP001500653">
    <property type="component" value="Unassembled WGS sequence"/>
</dbReference>
<evidence type="ECO:0000256" key="1">
    <source>
        <dbReference type="ARBA" id="ARBA00022723"/>
    </source>
</evidence>
<reference evidence="5 6" key="1">
    <citation type="journal article" date="2019" name="Int. J. Syst. Evol. Microbiol.">
        <title>The Global Catalogue of Microorganisms (GCM) 10K type strain sequencing project: providing services to taxonomists for standard genome sequencing and annotation.</title>
        <authorList>
            <consortium name="The Broad Institute Genomics Platform"/>
            <consortium name="The Broad Institute Genome Sequencing Center for Infectious Disease"/>
            <person name="Wu L."/>
            <person name="Ma J."/>
        </authorList>
    </citation>
    <scope>NUCLEOTIDE SEQUENCE [LARGE SCALE GENOMIC DNA]</scope>
    <source>
        <strain evidence="5 6">JCM 13023</strain>
    </source>
</reference>
<gene>
    <name evidence="5" type="ORF">GCM10009676_12670</name>
</gene>
<evidence type="ECO:0000256" key="4">
    <source>
        <dbReference type="SAM" id="MobiDB-lite"/>
    </source>
</evidence>
<organism evidence="5 6">
    <name type="scientific">Prauserella halophila</name>
    <dbReference type="NCBI Taxonomy" id="185641"/>
    <lineage>
        <taxon>Bacteria</taxon>
        <taxon>Bacillati</taxon>
        <taxon>Actinomycetota</taxon>
        <taxon>Actinomycetes</taxon>
        <taxon>Pseudonocardiales</taxon>
        <taxon>Pseudonocardiaceae</taxon>
        <taxon>Prauserella</taxon>
    </lineage>
</organism>
<keyword evidence="1" id="KW-0479">Metal-binding</keyword>
<dbReference type="EMBL" id="BAAALN010000005">
    <property type="protein sequence ID" value="GAA1231196.1"/>
    <property type="molecule type" value="Genomic_DNA"/>
</dbReference>